<dbReference type="SUPFAM" id="SSF54593">
    <property type="entry name" value="Glyoxalase/Bleomycin resistance protein/Dihydroxybiphenyl dioxygenase"/>
    <property type="match status" value="1"/>
</dbReference>
<dbReference type="Gene3D" id="3.10.180.10">
    <property type="entry name" value="2,3-Dihydroxybiphenyl 1,2-Dioxygenase, domain 1"/>
    <property type="match status" value="1"/>
</dbReference>
<evidence type="ECO:0000313" key="3">
    <source>
        <dbReference type="Proteomes" id="UP000196640"/>
    </source>
</evidence>
<protein>
    <recommendedName>
        <fullName evidence="1">PhnB-like domain-containing protein</fullName>
    </recommendedName>
</protein>
<evidence type="ECO:0000313" key="2">
    <source>
        <dbReference type="EMBL" id="OWJ85033.1"/>
    </source>
</evidence>
<reference evidence="2 3" key="1">
    <citation type="submission" date="2016-11" db="EMBL/GenBank/DDBJ databases">
        <title>Comparison of Traditional DNA-DNA Hybridization with In Silico Genomic Analysis.</title>
        <authorList>
            <person name="Nicholson A.C."/>
            <person name="Sammons S."/>
            <person name="Humrighouse B.W."/>
            <person name="Graziano J."/>
            <person name="Lasker B."/>
            <person name="Whitney A.M."/>
            <person name="Mcquiston J.R."/>
        </authorList>
    </citation>
    <scope>NUCLEOTIDE SEQUENCE [LARGE SCALE GENOMIC DNA]</scope>
    <source>
        <strain evidence="2 3">H2381</strain>
    </source>
</reference>
<sequence length="154" mass="16775">MEVVQTLWFANGMDAALTFYTSLIPGSGIDTQWTMAAAGPAGSVRVATFHLGDQRYQAMEAGDGEPFTPAFSIALLCDDQAEVDRLWSAIADGSGTPVECGWIRDRWGLSWQIVPRRLIELMSQPDKEAARRTAEAMMRMVKFDIASLEAASAG</sequence>
<accession>A0A212AU70</accession>
<dbReference type="AlphaFoldDB" id="A0A212AU70"/>
<proteinExistence type="predicted"/>
<comment type="caution">
    <text evidence="2">The sequence shown here is derived from an EMBL/GenBank/DDBJ whole genome shotgun (WGS) entry which is preliminary data.</text>
</comment>
<evidence type="ECO:0000259" key="1">
    <source>
        <dbReference type="Pfam" id="PF06983"/>
    </source>
</evidence>
<dbReference type="RefSeq" id="WP_035742516.1">
    <property type="nucleotide sequence ID" value="NZ_CALUEG010000004.1"/>
</dbReference>
<gene>
    <name evidence="2" type="ORF">CDV52_06150</name>
</gene>
<dbReference type="CDD" id="cd06588">
    <property type="entry name" value="PhnB_like"/>
    <property type="match status" value="1"/>
</dbReference>
<dbReference type="Pfam" id="PF06983">
    <property type="entry name" value="3-dmu-9_3-mt"/>
    <property type="match status" value="1"/>
</dbReference>
<organism evidence="2 3">
    <name type="scientific">Haematobacter missouriensis</name>
    <dbReference type="NCBI Taxonomy" id="366616"/>
    <lineage>
        <taxon>Bacteria</taxon>
        <taxon>Pseudomonadati</taxon>
        <taxon>Pseudomonadota</taxon>
        <taxon>Alphaproteobacteria</taxon>
        <taxon>Rhodobacterales</taxon>
        <taxon>Paracoccaceae</taxon>
        <taxon>Haematobacter</taxon>
    </lineage>
</organism>
<dbReference type="Proteomes" id="UP000196640">
    <property type="component" value="Unassembled WGS sequence"/>
</dbReference>
<dbReference type="PIRSF" id="PIRSF021700">
    <property type="entry name" value="3_dmu_93_MTrfase"/>
    <property type="match status" value="1"/>
</dbReference>
<name>A0A212AU70_9RHOB</name>
<dbReference type="OrthoDB" id="9806473at2"/>
<dbReference type="PANTHER" id="PTHR33990">
    <property type="entry name" value="PROTEIN YJDN-RELATED"/>
    <property type="match status" value="1"/>
</dbReference>
<dbReference type="InterPro" id="IPR028973">
    <property type="entry name" value="PhnB-like"/>
</dbReference>
<dbReference type="InterPro" id="IPR029068">
    <property type="entry name" value="Glyas_Bleomycin-R_OHBP_Dase"/>
</dbReference>
<feature type="domain" description="PhnB-like" evidence="1">
    <location>
        <begin position="3"/>
        <end position="114"/>
    </location>
</feature>
<dbReference type="EMBL" id="NIPX01000005">
    <property type="protein sequence ID" value="OWJ85033.1"/>
    <property type="molecule type" value="Genomic_DNA"/>
</dbReference>
<dbReference type="InterPro" id="IPR009725">
    <property type="entry name" value="3_dmu_93_MTrfase"/>
</dbReference>
<dbReference type="STRING" id="366616.CG51_13700"/>